<evidence type="ECO:0000313" key="8">
    <source>
        <dbReference type="Proteomes" id="UP000055590"/>
    </source>
</evidence>
<evidence type="ECO:0000313" key="7">
    <source>
        <dbReference type="EMBL" id="AKU90972.1"/>
    </source>
</evidence>
<dbReference type="InterPro" id="IPR017441">
    <property type="entry name" value="Protein_kinase_ATP_BS"/>
</dbReference>
<keyword evidence="7" id="KW-0723">Serine/threonine-protein kinase</keyword>
<evidence type="ECO:0000256" key="4">
    <source>
        <dbReference type="ARBA" id="ARBA00022840"/>
    </source>
</evidence>
<dbReference type="SUPFAM" id="SSF56112">
    <property type="entry name" value="Protein kinase-like (PK-like)"/>
    <property type="match status" value="1"/>
</dbReference>
<dbReference type="InterPro" id="IPR000719">
    <property type="entry name" value="Prot_kinase_dom"/>
</dbReference>
<dbReference type="PIRSF" id="PIRSF000654">
    <property type="entry name" value="Integrin-linked_kinase"/>
    <property type="match status" value="1"/>
</dbReference>
<proteinExistence type="predicted"/>
<dbReference type="PROSITE" id="PS00107">
    <property type="entry name" value="PROTEIN_KINASE_ATP"/>
    <property type="match status" value="1"/>
</dbReference>
<keyword evidence="2 5" id="KW-0547">Nucleotide-binding</keyword>
<feature type="domain" description="Protein kinase" evidence="6">
    <location>
        <begin position="12"/>
        <end position="286"/>
    </location>
</feature>
<dbReference type="KEGG" id="vin:AKJ08_1359"/>
<dbReference type="EMBL" id="CP012332">
    <property type="protein sequence ID" value="AKU90972.1"/>
    <property type="molecule type" value="Genomic_DNA"/>
</dbReference>
<evidence type="ECO:0000259" key="6">
    <source>
        <dbReference type="PROSITE" id="PS50011"/>
    </source>
</evidence>
<feature type="binding site" evidence="5">
    <location>
        <position position="44"/>
    </location>
    <ligand>
        <name>ATP</name>
        <dbReference type="ChEBI" id="CHEBI:30616"/>
    </ligand>
</feature>
<dbReference type="RefSeq" id="WP_050725352.1">
    <property type="nucleotide sequence ID" value="NZ_CP012332.1"/>
</dbReference>
<dbReference type="GO" id="GO:0004674">
    <property type="term" value="F:protein serine/threonine kinase activity"/>
    <property type="evidence" value="ECO:0007669"/>
    <property type="project" value="UniProtKB-KW"/>
</dbReference>
<dbReference type="CDD" id="cd14014">
    <property type="entry name" value="STKc_PknB_like"/>
    <property type="match status" value="1"/>
</dbReference>
<dbReference type="AlphaFoldDB" id="A0A0K1PBU6"/>
<evidence type="ECO:0000256" key="2">
    <source>
        <dbReference type="ARBA" id="ARBA00022741"/>
    </source>
</evidence>
<evidence type="ECO:0000256" key="1">
    <source>
        <dbReference type="ARBA" id="ARBA00022679"/>
    </source>
</evidence>
<keyword evidence="1" id="KW-0808">Transferase</keyword>
<keyword evidence="8" id="KW-1185">Reference proteome</keyword>
<dbReference type="Gene3D" id="3.30.200.20">
    <property type="entry name" value="Phosphorylase Kinase, domain 1"/>
    <property type="match status" value="1"/>
</dbReference>
<dbReference type="PANTHER" id="PTHR43289:SF6">
    <property type="entry name" value="SERINE_THREONINE-PROTEIN KINASE NEKL-3"/>
    <property type="match status" value="1"/>
</dbReference>
<dbReference type="STRING" id="1391653.AKJ08_1359"/>
<accession>A0A0K1PBU6</accession>
<dbReference type="PROSITE" id="PS00109">
    <property type="entry name" value="PROTEIN_KINASE_TYR"/>
    <property type="match status" value="1"/>
</dbReference>
<keyword evidence="4 5" id="KW-0067">ATP-binding</keyword>
<dbReference type="Pfam" id="PF00069">
    <property type="entry name" value="Pkinase"/>
    <property type="match status" value="1"/>
</dbReference>
<dbReference type="PROSITE" id="PS50011">
    <property type="entry name" value="PROTEIN_KINASE_DOM"/>
    <property type="match status" value="1"/>
</dbReference>
<dbReference type="OrthoDB" id="9779541at2"/>
<dbReference type="InterPro" id="IPR011009">
    <property type="entry name" value="Kinase-like_dom_sf"/>
</dbReference>
<dbReference type="InterPro" id="IPR008266">
    <property type="entry name" value="Tyr_kinase_AS"/>
</dbReference>
<dbReference type="Proteomes" id="UP000055590">
    <property type="component" value="Chromosome"/>
</dbReference>
<reference evidence="7 8" key="1">
    <citation type="submission" date="2015-08" db="EMBL/GenBank/DDBJ databases">
        <authorList>
            <person name="Babu N.S."/>
            <person name="Beckwith C.J."/>
            <person name="Beseler K.G."/>
            <person name="Brison A."/>
            <person name="Carone J.V."/>
            <person name="Caskin T.P."/>
            <person name="Diamond M."/>
            <person name="Durham M.E."/>
            <person name="Foxe J.M."/>
            <person name="Go M."/>
            <person name="Henderson B.A."/>
            <person name="Jones I.B."/>
            <person name="McGettigan J.A."/>
            <person name="Micheletti S.J."/>
            <person name="Nasrallah M.E."/>
            <person name="Ortiz D."/>
            <person name="Piller C.R."/>
            <person name="Privatt S.R."/>
            <person name="Schneider S.L."/>
            <person name="Sharp S."/>
            <person name="Smith T.C."/>
            <person name="Stanton J.D."/>
            <person name="Ullery H.E."/>
            <person name="Wilson R.J."/>
            <person name="Serrano M.G."/>
            <person name="Buck G."/>
            <person name="Lee V."/>
            <person name="Wang Y."/>
            <person name="Carvalho R."/>
            <person name="Voegtly L."/>
            <person name="Shi R."/>
            <person name="Duckworth R."/>
            <person name="Johnson A."/>
            <person name="Loviza R."/>
            <person name="Walstead R."/>
            <person name="Shah Z."/>
            <person name="Kiflezghi M."/>
            <person name="Wade K."/>
            <person name="Ball S.L."/>
            <person name="Bradley K.W."/>
            <person name="Asai D.J."/>
            <person name="Bowman C.A."/>
            <person name="Russell D.A."/>
            <person name="Pope W.H."/>
            <person name="Jacobs-Sera D."/>
            <person name="Hendrix R.W."/>
            <person name="Hatfull G.F."/>
        </authorList>
    </citation>
    <scope>NUCLEOTIDE SEQUENCE [LARGE SCALE GENOMIC DNA]</scope>
    <source>
        <strain evidence="7 8">DSM 27710</strain>
    </source>
</reference>
<dbReference type="Gene3D" id="1.10.510.10">
    <property type="entry name" value="Transferase(Phosphotransferase) domain 1"/>
    <property type="match status" value="1"/>
</dbReference>
<dbReference type="PANTHER" id="PTHR43289">
    <property type="entry name" value="MITOGEN-ACTIVATED PROTEIN KINASE KINASE KINASE 20-RELATED"/>
    <property type="match status" value="1"/>
</dbReference>
<evidence type="ECO:0000256" key="3">
    <source>
        <dbReference type="ARBA" id="ARBA00022777"/>
    </source>
</evidence>
<protein>
    <submittedName>
        <fullName evidence="7">Serine/threonine protein kinase PrkC, regulator of stationary phase</fullName>
    </submittedName>
</protein>
<evidence type="ECO:0000256" key="5">
    <source>
        <dbReference type="PROSITE-ProRule" id="PRU10141"/>
    </source>
</evidence>
<gene>
    <name evidence="7" type="ORF">AKJ08_1359</name>
</gene>
<organism evidence="7 8">
    <name type="scientific">Vulgatibacter incomptus</name>
    <dbReference type="NCBI Taxonomy" id="1391653"/>
    <lineage>
        <taxon>Bacteria</taxon>
        <taxon>Pseudomonadati</taxon>
        <taxon>Myxococcota</taxon>
        <taxon>Myxococcia</taxon>
        <taxon>Myxococcales</taxon>
        <taxon>Cystobacterineae</taxon>
        <taxon>Vulgatibacteraceae</taxon>
        <taxon>Vulgatibacter</taxon>
    </lineage>
</organism>
<sequence>MPTEQPARFGRFELLSRIGRGGMAEVSRAVVKEGPGAGRAVAVKRLLPEYVGNKQYVELFCAEAELSKSLVHPNIVEVLESGQVDGTFFMAMEFVDGRDLGAILGRCRERQILLPVDFALFLTHQLLLALDAAHKATSPTGQRLHVVHCDVSPSNLFISKTGEIKLGDFGIAKVRSVDPSRRKGIWGKVHYASPELLRNEDVLPQADVWAAAVMLYELLTLCRPFAGETIEEIGKEILDSDPPAVTDLRPEIPEAVESVLRMALHPVPDQRFHDAGAFAMALHPLFDDQIGTPLAIAAVVRGLFGA</sequence>
<dbReference type="GO" id="GO:0005524">
    <property type="term" value="F:ATP binding"/>
    <property type="evidence" value="ECO:0007669"/>
    <property type="project" value="UniProtKB-UniRule"/>
</dbReference>
<keyword evidence="3 7" id="KW-0418">Kinase</keyword>
<name>A0A0K1PBU6_9BACT</name>